<dbReference type="GO" id="GO:0005886">
    <property type="term" value="C:plasma membrane"/>
    <property type="evidence" value="ECO:0007669"/>
    <property type="project" value="UniProtKB-SubCell"/>
</dbReference>
<dbReference type="SUPFAM" id="SSF52540">
    <property type="entry name" value="P-loop containing nucleoside triphosphate hydrolases"/>
    <property type="match status" value="1"/>
</dbReference>
<evidence type="ECO:0000256" key="6">
    <source>
        <dbReference type="ARBA" id="ARBA00022729"/>
    </source>
</evidence>
<dbReference type="InterPro" id="IPR001806">
    <property type="entry name" value="Small_GTPase"/>
</dbReference>
<evidence type="ECO:0000256" key="2">
    <source>
        <dbReference type="ARBA" id="ARBA00008344"/>
    </source>
</evidence>
<dbReference type="SMART" id="SM00173">
    <property type="entry name" value="RAS"/>
    <property type="match status" value="1"/>
</dbReference>
<dbReference type="Proteomes" id="UP000663828">
    <property type="component" value="Unassembled WGS sequence"/>
</dbReference>
<evidence type="ECO:0000256" key="4">
    <source>
        <dbReference type="ARBA" id="ARBA00022475"/>
    </source>
</evidence>
<dbReference type="InterPro" id="IPR017853">
    <property type="entry name" value="GH"/>
</dbReference>
<dbReference type="SUPFAM" id="SSF49785">
    <property type="entry name" value="Galactose-binding domain-like"/>
    <property type="match status" value="1"/>
</dbReference>
<keyword evidence="8" id="KW-0378">Hydrolase</keyword>
<evidence type="ECO:0000256" key="10">
    <source>
        <dbReference type="ARBA" id="ARBA00023136"/>
    </source>
</evidence>
<comment type="similarity">
    <text evidence="3 15">Belongs to the glycosyl hydrolase 35 family.</text>
</comment>
<dbReference type="PANTHER" id="PTHR23421">
    <property type="entry name" value="BETA-GALACTOSIDASE RELATED"/>
    <property type="match status" value="1"/>
</dbReference>
<dbReference type="Gene3D" id="3.40.50.300">
    <property type="entry name" value="P-loop containing nucleotide triphosphate hydrolases"/>
    <property type="match status" value="1"/>
</dbReference>
<name>A0A814GYE9_ADIRI</name>
<dbReference type="Gene3D" id="3.20.20.80">
    <property type="entry name" value="Glycosidases"/>
    <property type="match status" value="1"/>
</dbReference>
<dbReference type="FunFam" id="3.20.20.80:FF:000017">
    <property type="entry name" value="Beta-galactosidase"/>
    <property type="match status" value="1"/>
</dbReference>
<dbReference type="PROSITE" id="PS51420">
    <property type="entry name" value="RHO"/>
    <property type="match status" value="1"/>
</dbReference>
<evidence type="ECO:0000256" key="7">
    <source>
        <dbReference type="ARBA" id="ARBA00022741"/>
    </source>
</evidence>
<dbReference type="PRINTS" id="PR00742">
    <property type="entry name" value="GLHYDRLASE35"/>
</dbReference>
<comment type="caution">
    <text evidence="19">The sequence shown here is derived from an EMBL/GenBank/DDBJ whole genome shotgun (WGS) entry which is preliminary data.</text>
</comment>
<evidence type="ECO:0000256" key="13">
    <source>
        <dbReference type="ARBA" id="ARBA00023289"/>
    </source>
</evidence>
<dbReference type="FunFam" id="3.40.50.300:FF:000080">
    <property type="entry name" value="Ras-like GTPase Ras1"/>
    <property type="match status" value="1"/>
</dbReference>
<dbReference type="Pfam" id="PF21317">
    <property type="entry name" value="BetaGal_ABD_1"/>
    <property type="match status" value="1"/>
</dbReference>
<dbReference type="Pfam" id="PF00071">
    <property type="entry name" value="Ras"/>
    <property type="match status" value="1"/>
</dbReference>
<keyword evidence="6" id="KW-0732">Signal</keyword>
<dbReference type="AlphaFoldDB" id="A0A814GYE9"/>
<feature type="domain" description="Beta-galactosidase 1-like first all-beta" evidence="17">
    <location>
        <begin position="581"/>
        <end position="692"/>
    </location>
</feature>
<dbReference type="Pfam" id="PF01301">
    <property type="entry name" value="Glyco_hydro_35"/>
    <property type="match status" value="1"/>
</dbReference>
<dbReference type="Pfam" id="PF21467">
    <property type="entry name" value="BetaGal_gal-bd"/>
    <property type="match status" value="1"/>
</dbReference>
<dbReference type="GO" id="GO:0005525">
    <property type="term" value="F:GTP binding"/>
    <property type="evidence" value="ECO:0007669"/>
    <property type="project" value="UniProtKB-KW"/>
</dbReference>
<evidence type="ECO:0000259" key="16">
    <source>
        <dbReference type="Pfam" id="PF01301"/>
    </source>
</evidence>
<evidence type="ECO:0000256" key="1">
    <source>
        <dbReference type="ARBA" id="ARBA00004193"/>
    </source>
</evidence>
<evidence type="ECO:0000256" key="14">
    <source>
        <dbReference type="ARBA" id="ARBA00023295"/>
    </source>
</evidence>
<dbReference type="InterPro" id="IPR005225">
    <property type="entry name" value="Small_GTP-bd"/>
</dbReference>
<keyword evidence="14" id="KW-0326">Glycosidase</keyword>
<dbReference type="GO" id="GO:0003924">
    <property type="term" value="F:GTPase activity"/>
    <property type="evidence" value="ECO:0007669"/>
    <property type="project" value="InterPro"/>
</dbReference>
<dbReference type="GO" id="GO:0004553">
    <property type="term" value="F:hydrolase activity, hydrolyzing O-glycosyl compounds"/>
    <property type="evidence" value="ECO:0007669"/>
    <property type="project" value="InterPro"/>
</dbReference>
<evidence type="ECO:0000313" key="19">
    <source>
        <dbReference type="EMBL" id="CAF1002426.1"/>
    </source>
</evidence>
<dbReference type="Gene3D" id="2.60.120.260">
    <property type="entry name" value="Galactose-binding domain-like"/>
    <property type="match status" value="2"/>
</dbReference>
<dbReference type="NCBIfam" id="TIGR00231">
    <property type="entry name" value="small_GTP"/>
    <property type="match status" value="1"/>
</dbReference>
<keyword evidence="12" id="KW-0449">Lipoprotein</keyword>
<keyword evidence="9" id="KW-0342">GTP-binding</keyword>
<keyword evidence="5" id="KW-0488">Methylation</keyword>
<dbReference type="InterPro" id="IPR048913">
    <property type="entry name" value="BetaGal_gal-bd"/>
</dbReference>
<comment type="similarity">
    <text evidence="2">Belongs to the small GTPase superfamily. Ras family.</text>
</comment>
<keyword evidence="10" id="KW-0472">Membrane</keyword>
<evidence type="ECO:0000256" key="3">
    <source>
        <dbReference type="ARBA" id="ARBA00009809"/>
    </source>
</evidence>
<evidence type="ECO:0000256" key="11">
    <source>
        <dbReference type="ARBA" id="ARBA00023180"/>
    </source>
</evidence>
<feature type="domain" description="Glycoside hydrolase 35 catalytic" evidence="16">
    <location>
        <begin position="218"/>
        <end position="535"/>
    </location>
</feature>
<proteinExistence type="inferred from homology"/>
<keyword evidence="20" id="KW-1185">Reference proteome</keyword>
<evidence type="ECO:0000256" key="15">
    <source>
        <dbReference type="RuleBase" id="RU003679"/>
    </source>
</evidence>
<evidence type="ECO:0008006" key="21">
    <source>
        <dbReference type="Google" id="ProtNLM"/>
    </source>
</evidence>
<reference evidence="19" key="1">
    <citation type="submission" date="2021-02" db="EMBL/GenBank/DDBJ databases">
        <authorList>
            <person name="Nowell W R."/>
        </authorList>
    </citation>
    <scope>NUCLEOTIDE SEQUENCE</scope>
</reference>
<accession>A0A814GYE9</accession>
<dbReference type="InterPro" id="IPR001944">
    <property type="entry name" value="Glycoside_Hdrlase_35"/>
</dbReference>
<keyword evidence="13" id="KW-0636">Prenylation</keyword>
<evidence type="ECO:0000313" key="20">
    <source>
        <dbReference type="Proteomes" id="UP000663828"/>
    </source>
</evidence>
<evidence type="ECO:0000259" key="17">
    <source>
        <dbReference type="Pfam" id="PF21317"/>
    </source>
</evidence>
<dbReference type="InterPro" id="IPR027417">
    <property type="entry name" value="P-loop_NTPase"/>
</dbReference>
<keyword evidence="4" id="KW-1003">Cell membrane</keyword>
<sequence>MQSAPPDNAVTYKLVVVGDGGVGKSALTIQFFQKMFVEDYDPTIEDSYIQHVEVDGQVCILDVLDTAGQEEFSALREQYMRKGDGFLIVYSVIDSNSCKNTRQFYNQILRVKDRKYYPMILVANKIDLVHLRKISEEEGRELAAELQIPYIETSAKVPPVSVEGAFHELVRAIRRQNQNPMPLRKKRKKRRYLNRCRLIVHIQCQAQRSFGIDFDRNTFVKDGKPFRYVSGSIHMYRMPREYWADRLQRMWAAGLNAIQTYVFWDQHESVKGIYNFDDNNDLVAFIQLAQKIGFLVILRVGPYGCGEHEFGGLPWWLLRDLTDVQFRQMNSIYLNAVNQWMSVLLPKIRPLLYNNGGSVISVQIENEYGSYPACDHAYMGYLRDIFRQYLGENVVLFTVDGDGLGYLKCGTVQGAYATIDFGPGANINASFSTQRQYAPNGPLINTEFYPGWLDLWGYKHSTVDTADIVRTLDQMLSIGVNVNFYMFYGGTNFGFTSGADPDYKPQPTSYDYDAPISEPGDITSKYMAIRTLIGKYLPLPSVPIPANNTKKAYGSVQLTFKQSLLSYIKSHSPHCETSTYPKRFEELGQNQAFVVYSTVLSNPEVQGKVLDLSGVRDRAYVLLGEKSIGTAYRANSSSLKLTIQAPGNRETNLNIIVENMGRLNFGGFLLDTKGFVSNITLNGQILSNWTMCTSGALFDQAPTDFNANQANDFDPNAPSIFSGNFSVTDKIPSDTFLLPTTITNGYWPKGVAYINQYNLGRYWPVMGPQVTLYVPAPWLKPSASNSLTMVELQSSPCGTQTTCSVELVDYPILDKPTIFEAPILYKRQHRDNHLSDN</sequence>
<feature type="domain" description="Beta-galactosidase galactose-binding" evidence="18">
    <location>
        <begin position="719"/>
        <end position="782"/>
    </location>
</feature>
<comment type="subcellular location">
    <subcellularLocation>
        <location evidence="1">Cell membrane</location>
        <topology evidence="1">Lipid-anchor</topology>
    </subcellularLocation>
</comment>
<evidence type="ECO:0000256" key="12">
    <source>
        <dbReference type="ARBA" id="ARBA00023288"/>
    </source>
</evidence>
<dbReference type="InterPro" id="IPR031330">
    <property type="entry name" value="Gly_Hdrlase_35_cat"/>
</dbReference>
<dbReference type="PROSITE" id="PS51421">
    <property type="entry name" value="RAS"/>
    <property type="match status" value="1"/>
</dbReference>
<dbReference type="GO" id="GO:0005975">
    <property type="term" value="P:carbohydrate metabolic process"/>
    <property type="evidence" value="ECO:0007669"/>
    <property type="project" value="InterPro"/>
</dbReference>
<evidence type="ECO:0000256" key="9">
    <source>
        <dbReference type="ARBA" id="ARBA00023134"/>
    </source>
</evidence>
<evidence type="ECO:0000259" key="18">
    <source>
        <dbReference type="Pfam" id="PF21467"/>
    </source>
</evidence>
<dbReference type="InterPro" id="IPR008979">
    <property type="entry name" value="Galactose-bd-like_sf"/>
</dbReference>
<dbReference type="InterPro" id="IPR048912">
    <property type="entry name" value="BetaGal1-like_ABD1"/>
</dbReference>
<protein>
    <recommendedName>
        <fullName evidence="21">Beta-galactosidase</fullName>
    </recommendedName>
</protein>
<dbReference type="SMART" id="SM00175">
    <property type="entry name" value="RAB"/>
    <property type="match status" value="1"/>
</dbReference>
<evidence type="ECO:0000256" key="8">
    <source>
        <dbReference type="ARBA" id="ARBA00022801"/>
    </source>
</evidence>
<keyword evidence="11" id="KW-0325">Glycoprotein</keyword>
<dbReference type="SMART" id="SM00174">
    <property type="entry name" value="RHO"/>
    <property type="match status" value="1"/>
</dbReference>
<organism evidence="19 20">
    <name type="scientific">Adineta ricciae</name>
    <name type="common">Rotifer</name>
    <dbReference type="NCBI Taxonomy" id="249248"/>
    <lineage>
        <taxon>Eukaryota</taxon>
        <taxon>Metazoa</taxon>
        <taxon>Spiralia</taxon>
        <taxon>Gnathifera</taxon>
        <taxon>Rotifera</taxon>
        <taxon>Eurotatoria</taxon>
        <taxon>Bdelloidea</taxon>
        <taxon>Adinetida</taxon>
        <taxon>Adinetidae</taxon>
        <taxon>Adineta</taxon>
    </lineage>
</organism>
<dbReference type="PROSITE" id="PS51419">
    <property type="entry name" value="RAB"/>
    <property type="match status" value="1"/>
</dbReference>
<keyword evidence="7" id="KW-0547">Nucleotide-binding</keyword>
<dbReference type="SUPFAM" id="SSF51445">
    <property type="entry name" value="(Trans)glycosidases"/>
    <property type="match status" value="1"/>
</dbReference>
<gene>
    <name evidence="19" type="ORF">XAT740_LOCUS13278</name>
</gene>
<evidence type="ECO:0000256" key="5">
    <source>
        <dbReference type="ARBA" id="ARBA00022481"/>
    </source>
</evidence>
<dbReference type="EMBL" id="CAJNOR010000767">
    <property type="protein sequence ID" value="CAF1002426.1"/>
    <property type="molecule type" value="Genomic_DNA"/>
</dbReference>